<organism evidence="3 4">
    <name type="scientific">Sphingomonas cavernae</name>
    <dbReference type="NCBI Taxonomy" id="2320861"/>
    <lineage>
        <taxon>Bacteria</taxon>
        <taxon>Pseudomonadati</taxon>
        <taxon>Pseudomonadota</taxon>
        <taxon>Alphaproteobacteria</taxon>
        <taxon>Sphingomonadales</taxon>
        <taxon>Sphingomonadaceae</taxon>
        <taxon>Sphingomonas</taxon>
    </lineage>
</organism>
<proteinExistence type="predicted"/>
<comment type="caution">
    <text evidence="3">The sequence shown here is derived from an EMBL/GenBank/DDBJ whole genome shotgun (WGS) entry which is preliminary data.</text>
</comment>
<dbReference type="SUPFAM" id="SSF47473">
    <property type="entry name" value="EF-hand"/>
    <property type="match status" value="1"/>
</dbReference>
<gene>
    <name evidence="3" type="ORF">D3876_16165</name>
</gene>
<dbReference type="Proteomes" id="UP000286100">
    <property type="component" value="Unassembled WGS sequence"/>
</dbReference>
<evidence type="ECO:0000313" key="3">
    <source>
        <dbReference type="EMBL" id="RJF85471.1"/>
    </source>
</evidence>
<evidence type="ECO:0000259" key="2">
    <source>
        <dbReference type="PROSITE" id="PS50222"/>
    </source>
</evidence>
<accession>A0A418W612</accession>
<dbReference type="OrthoDB" id="7450668at2"/>
<dbReference type="RefSeq" id="WP_119764252.1">
    <property type="nucleotide sequence ID" value="NZ_QYUM01000004.1"/>
</dbReference>
<feature type="signal peptide" evidence="1">
    <location>
        <begin position="1"/>
        <end position="19"/>
    </location>
</feature>
<evidence type="ECO:0000256" key="1">
    <source>
        <dbReference type="SAM" id="SignalP"/>
    </source>
</evidence>
<dbReference type="Gene3D" id="1.10.238.10">
    <property type="entry name" value="EF-hand"/>
    <property type="match status" value="1"/>
</dbReference>
<name>A0A418W612_9SPHN</name>
<dbReference type="GO" id="GO:0005509">
    <property type="term" value="F:calcium ion binding"/>
    <property type="evidence" value="ECO:0007669"/>
    <property type="project" value="InterPro"/>
</dbReference>
<sequence>MLRILSIAGGLALAVPVVAQEPPPAPEKELDAAVAADWPRFDHGGKGHLTHDEFSTWLITLRSQSNGAGEDPAKLKAWAETSFVSADGDSDKRVSPEEFTAFLRSKIKK</sequence>
<feature type="chain" id="PRO_5019380665" description="EF-hand domain-containing protein" evidence="1">
    <location>
        <begin position="20"/>
        <end position="109"/>
    </location>
</feature>
<evidence type="ECO:0000313" key="4">
    <source>
        <dbReference type="Proteomes" id="UP000286100"/>
    </source>
</evidence>
<dbReference type="PROSITE" id="PS50222">
    <property type="entry name" value="EF_HAND_2"/>
    <property type="match status" value="1"/>
</dbReference>
<dbReference type="InterPro" id="IPR011992">
    <property type="entry name" value="EF-hand-dom_pair"/>
</dbReference>
<keyword evidence="4" id="KW-1185">Reference proteome</keyword>
<dbReference type="PROSITE" id="PS00018">
    <property type="entry name" value="EF_HAND_1"/>
    <property type="match status" value="1"/>
</dbReference>
<protein>
    <recommendedName>
        <fullName evidence="2">EF-hand domain-containing protein</fullName>
    </recommendedName>
</protein>
<reference evidence="3 4" key="1">
    <citation type="submission" date="2018-09" db="EMBL/GenBank/DDBJ databases">
        <authorList>
            <person name="Zhu H."/>
        </authorList>
    </citation>
    <scope>NUCLEOTIDE SEQUENCE [LARGE SCALE GENOMIC DNA]</scope>
    <source>
        <strain evidence="3 4">K2R01-6</strain>
    </source>
</reference>
<dbReference type="InterPro" id="IPR018247">
    <property type="entry name" value="EF_Hand_1_Ca_BS"/>
</dbReference>
<dbReference type="InterPro" id="IPR002048">
    <property type="entry name" value="EF_hand_dom"/>
</dbReference>
<keyword evidence="1" id="KW-0732">Signal</keyword>
<dbReference type="AlphaFoldDB" id="A0A418W612"/>
<feature type="domain" description="EF-hand" evidence="2">
    <location>
        <begin position="74"/>
        <end position="109"/>
    </location>
</feature>
<dbReference type="EMBL" id="QYUM01000004">
    <property type="protein sequence ID" value="RJF85471.1"/>
    <property type="molecule type" value="Genomic_DNA"/>
</dbReference>